<evidence type="ECO:0000313" key="7">
    <source>
        <dbReference type="EMBL" id="KAK9029659.1"/>
    </source>
</evidence>
<evidence type="ECO:0000256" key="4">
    <source>
        <dbReference type="ARBA" id="ARBA00023170"/>
    </source>
</evidence>
<comment type="similarity">
    <text evidence="1">Belongs to the RLP family.</text>
</comment>
<comment type="caution">
    <text evidence="7">The sequence shown here is derived from an EMBL/GenBank/DDBJ whole genome shotgun (WGS) entry which is preliminary data.</text>
</comment>
<dbReference type="PANTHER" id="PTHR48062:SF21">
    <property type="entry name" value="RECEPTOR-LIKE PROTEIN 12"/>
    <property type="match status" value="1"/>
</dbReference>
<dbReference type="InterPro" id="IPR003591">
    <property type="entry name" value="Leu-rich_rpt_typical-subtyp"/>
</dbReference>
<gene>
    <name evidence="7" type="ORF">V6N11_026766</name>
</gene>
<dbReference type="Proteomes" id="UP001396334">
    <property type="component" value="Unassembled WGS sequence"/>
</dbReference>
<keyword evidence="5" id="KW-0812">Transmembrane</keyword>
<keyword evidence="2" id="KW-0433">Leucine-rich repeat</keyword>
<keyword evidence="5" id="KW-1133">Transmembrane helix</keyword>
<evidence type="ECO:0000313" key="8">
    <source>
        <dbReference type="Proteomes" id="UP001396334"/>
    </source>
</evidence>
<evidence type="ECO:0000259" key="6">
    <source>
        <dbReference type="Pfam" id="PF23598"/>
    </source>
</evidence>
<evidence type="ECO:0000256" key="1">
    <source>
        <dbReference type="ARBA" id="ARBA00009592"/>
    </source>
</evidence>
<proteinExistence type="inferred from homology"/>
<keyword evidence="4" id="KW-0675">Receptor</keyword>
<sequence length="1101" mass="123595">MHFMETARAVSSPLPALALERTALLLLKPYFHHYVDGVSKWGQRPNCCEWANVECDISTGRLTRLFLNTSNYASRHGFFDDPTVDDAINGWGESERKEWYLNVSLFLPFQQLNTLSLSRNNIAGFVNHQEKGDLVLRKLEVLDLSYNLFNNSILSFLGLLPNLKCLNISSNRLEGEIHVQELNALRNLNELIMRGNQVTDFVPSQDNGTELRLMNLETLNLFGNSFNSSILASIGRLSNLKSLSLILGVPNFTGSIDLTDLKALTHLKDLTLYCYDDSYSLTITDGNCRLPLQSLGLFPSLKTVDLRGFNIEGTIMTSQNDEIELKLMNLEMLDLDGNIFNSNILPSLGRLSNLKTLTFGGRNLTGLIDLTELNGLTYLEDLSLNCYDYKDSSLTTTGRPCRLPLESLGLFPSLKTVTVYGFDIEGITRTSQSDHWHTNLTNLEELRVYSSSLRTNILESIRQFTSLKRLSLFDCEMNESLNILEGLCEMTNLQELDLNNNDLKGNLPECFSNLTSLEMLDLSSNQFSGNIFALKSLASLQELRLSDNHFRIPISLGPLFNLSKLKSIYAYNNVVYAETLIPSSSPRFQLEDIDLSCCGEVGSFPEFLYHQHDLQSLHLSNIFFKGNRFPNWLLDNNTKLGSLYLTNSSPSGPLQLPLASHTHLSYLDVSNNFLNGSIPTEIGEQLPSLVFLNMSKNHSIGSIPSSFDHMTSLRVLDLSNNKFAGKIFFRNSRLPNLRVLKLDGNNFSGRIPDLLFKTPSLLALDSFVNLMIWLRGTLPNALCNSSTLVTLDISDNFLSGSIPSWIGRLSDLSYLLLSKNNFQGEIPTELCSLKYLSVINLSHNNLSGRIPPCLNLTTFEDVDYVEFYTTGLSAFSLNEPIDLPIKNVYNSYRGKIIPMVSGIDLSCNKLVGEIPHQIGNFHKMLVLNLSHNSLTGPIPPTFVNLKQIESLDLSYNKLSGDIPSQLVELNFLSDFNVSFNNLSGRAPPRVAQFGTFDEYSYTRNPFLCGDPLPKCTDTGSPPPKLDSSIDNDEDNGLIDMGVFHVTFIVSYTVMLSAVAVVLYINPYWRRVWFYHAENAATFCYYFVLDNILLRRFHCGNL</sequence>
<dbReference type="Pfam" id="PF13855">
    <property type="entry name" value="LRR_8"/>
    <property type="match status" value="2"/>
</dbReference>
<dbReference type="EMBL" id="JBBPBN010000011">
    <property type="protein sequence ID" value="KAK9029659.1"/>
    <property type="molecule type" value="Genomic_DNA"/>
</dbReference>
<dbReference type="InterPro" id="IPR032675">
    <property type="entry name" value="LRR_dom_sf"/>
</dbReference>
<dbReference type="InterPro" id="IPR051502">
    <property type="entry name" value="RLP_Defense_Trigger"/>
</dbReference>
<dbReference type="Pfam" id="PF23598">
    <property type="entry name" value="LRR_14"/>
    <property type="match status" value="1"/>
</dbReference>
<dbReference type="SUPFAM" id="SSF52047">
    <property type="entry name" value="RNI-like"/>
    <property type="match status" value="1"/>
</dbReference>
<dbReference type="InterPro" id="IPR001611">
    <property type="entry name" value="Leu-rich_rpt"/>
</dbReference>
<dbReference type="Gene3D" id="3.80.10.10">
    <property type="entry name" value="Ribonuclease Inhibitor"/>
    <property type="match status" value="4"/>
</dbReference>
<evidence type="ECO:0000256" key="2">
    <source>
        <dbReference type="ARBA" id="ARBA00022614"/>
    </source>
</evidence>
<keyword evidence="5" id="KW-0472">Membrane</keyword>
<feature type="domain" description="Disease resistance R13L4/SHOC-2-like LRR" evidence="6">
    <location>
        <begin position="663"/>
        <end position="868"/>
    </location>
</feature>
<organism evidence="7 8">
    <name type="scientific">Hibiscus sabdariffa</name>
    <name type="common">roselle</name>
    <dbReference type="NCBI Taxonomy" id="183260"/>
    <lineage>
        <taxon>Eukaryota</taxon>
        <taxon>Viridiplantae</taxon>
        <taxon>Streptophyta</taxon>
        <taxon>Embryophyta</taxon>
        <taxon>Tracheophyta</taxon>
        <taxon>Spermatophyta</taxon>
        <taxon>Magnoliopsida</taxon>
        <taxon>eudicotyledons</taxon>
        <taxon>Gunneridae</taxon>
        <taxon>Pentapetalae</taxon>
        <taxon>rosids</taxon>
        <taxon>malvids</taxon>
        <taxon>Malvales</taxon>
        <taxon>Malvaceae</taxon>
        <taxon>Malvoideae</taxon>
        <taxon>Hibiscus</taxon>
    </lineage>
</organism>
<feature type="transmembrane region" description="Helical" evidence="5">
    <location>
        <begin position="1041"/>
        <end position="1064"/>
    </location>
</feature>
<dbReference type="PANTHER" id="PTHR48062">
    <property type="entry name" value="RECEPTOR-LIKE PROTEIN 14"/>
    <property type="match status" value="1"/>
</dbReference>
<evidence type="ECO:0000256" key="3">
    <source>
        <dbReference type="ARBA" id="ARBA00022737"/>
    </source>
</evidence>
<evidence type="ECO:0000256" key="5">
    <source>
        <dbReference type="SAM" id="Phobius"/>
    </source>
</evidence>
<keyword evidence="8" id="KW-1185">Reference proteome</keyword>
<reference evidence="7 8" key="1">
    <citation type="journal article" date="2024" name="G3 (Bethesda)">
        <title>Genome assembly of Hibiscus sabdariffa L. provides insights into metabolisms of medicinal natural products.</title>
        <authorList>
            <person name="Kim T."/>
        </authorList>
    </citation>
    <scope>NUCLEOTIDE SEQUENCE [LARGE SCALE GENOMIC DNA]</scope>
    <source>
        <strain evidence="7">TK-2024</strain>
        <tissue evidence="7">Old leaves</tissue>
    </source>
</reference>
<name>A0ABR2SXG3_9ROSI</name>
<dbReference type="Pfam" id="PF00560">
    <property type="entry name" value="LRR_1"/>
    <property type="match status" value="1"/>
</dbReference>
<accession>A0ABR2SXG3</accession>
<dbReference type="InterPro" id="IPR055414">
    <property type="entry name" value="LRR_R13L4/SHOC2-like"/>
</dbReference>
<keyword evidence="3" id="KW-0677">Repeat</keyword>
<dbReference type="SMART" id="SM00369">
    <property type="entry name" value="LRR_TYP"/>
    <property type="match status" value="11"/>
</dbReference>
<dbReference type="SUPFAM" id="SSF52058">
    <property type="entry name" value="L domain-like"/>
    <property type="match status" value="2"/>
</dbReference>
<protein>
    <recommendedName>
        <fullName evidence="6">Disease resistance R13L4/SHOC-2-like LRR domain-containing protein</fullName>
    </recommendedName>
</protein>